<comment type="caution">
    <text evidence="2">The sequence shown here is derived from an EMBL/GenBank/DDBJ whole genome shotgun (WGS) entry which is preliminary data.</text>
</comment>
<evidence type="ECO:0000313" key="2">
    <source>
        <dbReference type="EMBL" id="KAB7506637.1"/>
    </source>
</evidence>
<feature type="chain" id="PRO_5024328813" evidence="1">
    <location>
        <begin position="22"/>
        <end position="70"/>
    </location>
</feature>
<sequence>MGLMKFFVFILFGILLSFGYSGKVSLDSSGVIQLENQMKLYTYSVLATLDHLATNTFKLKLSPKAMKVFE</sequence>
<dbReference type="EMBL" id="SEYY01000714">
    <property type="protein sequence ID" value="KAB7506637.1"/>
    <property type="molecule type" value="Genomic_DNA"/>
</dbReference>
<evidence type="ECO:0000256" key="1">
    <source>
        <dbReference type="SAM" id="SignalP"/>
    </source>
</evidence>
<feature type="signal peptide" evidence="1">
    <location>
        <begin position="1"/>
        <end position="21"/>
    </location>
</feature>
<dbReference type="AlphaFoldDB" id="A0A5N5TKF8"/>
<accession>A0A5N5TKF8</accession>
<evidence type="ECO:0000313" key="3">
    <source>
        <dbReference type="Proteomes" id="UP000326759"/>
    </source>
</evidence>
<reference evidence="2 3" key="1">
    <citation type="journal article" date="2019" name="PLoS Biol.">
        <title>Sex chromosomes control vertical transmission of feminizing Wolbachia symbionts in an isopod.</title>
        <authorList>
            <person name="Becking T."/>
            <person name="Chebbi M.A."/>
            <person name="Giraud I."/>
            <person name="Moumen B."/>
            <person name="Laverre T."/>
            <person name="Caubet Y."/>
            <person name="Peccoud J."/>
            <person name="Gilbert C."/>
            <person name="Cordaux R."/>
        </authorList>
    </citation>
    <scope>NUCLEOTIDE SEQUENCE [LARGE SCALE GENOMIC DNA]</scope>
    <source>
        <strain evidence="2">ANa2</strain>
        <tissue evidence="2">Whole body excluding digestive tract and cuticle</tissue>
    </source>
</reference>
<organism evidence="2 3">
    <name type="scientific">Armadillidium nasatum</name>
    <dbReference type="NCBI Taxonomy" id="96803"/>
    <lineage>
        <taxon>Eukaryota</taxon>
        <taxon>Metazoa</taxon>
        <taxon>Ecdysozoa</taxon>
        <taxon>Arthropoda</taxon>
        <taxon>Crustacea</taxon>
        <taxon>Multicrustacea</taxon>
        <taxon>Malacostraca</taxon>
        <taxon>Eumalacostraca</taxon>
        <taxon>Peracarida</taxon>
        <taxon>Isopoda</taxon>
        <taxon>Oniscidea</taxon>
        <taxon>Crinocheta</taxon>
        <taxon>Armadillidiidae</taxon>
        <taxon>Armadillidium</taxon>
    </lineage>
</organism>
<protein>
    <submittedName>
        <fullName evidence="2">Uncharacterized protein</fullName>
    </submittedName>
</protein>
<gene>
    <name evidence="2" type="ORF">Anas_00275</name>
</gene>
<proteinExistence type="predicted"/>
<keyword evidence="1" id="KW-0732">Signal</keyword>
<keyword evidence="3" id="KW-1185">Reference proteome</keyword>
<feature type="non-terminal residue" evidence="2">
    <location>
        <position position="70"/>
    </location>
</feature>
<dbReference type="Proteomes" id="UP000326759">
    <property type="component" value="Unassembled WGS sequence"/>
</dbReference>
<name>A0A5N5TKF8_9CRUS</name>